<dbReference type="AlphaFoldDB" id="A0A9X6NH26"/>
<sequence>MAFPNRIALFLCLIESLLWNLGHCETSPTTENTTTPSGPPCSIPLNPPAVLVNPEQLAGKRYIYLSYKGIPSQLPPGLKNSVNYYTVIGDRSLDGTPGGVAINATTTLRAGPASRCLGFHRSGMFTNNGEKNVFAWVFGSDKPGGTKSTFCPCQSAQSSKIEQIKSPHLCTKLAGKRYIYMSYKGIPSQLPPGLKNSVNYYTVIGDRSLDGTPGGVAINATTTYEPVQPLVYYSEKILFTDSKTVEIWYHCFDSDLAANLCKLPYVEVNVDRNPNAFTADEKTALLTRVDAVLAPYGCSSTVFATTVHDDTLAECVVAQDAPAQFLASISGLTAWAS</sequence>
<dbReference type="EMBL" id="MTYJ01000272">
    <property type="protein sequence ID" value="OWA52516.1"/>
    <property type="molecule type" value="Genomic_DNA"/>
</dbReference>
<organism evidence="2 3">
    <name type="scientific">Hypsibius exemplaris</name>
    <name type="common">Freshwater tardigrade</name>
    <dbReference type="NCBI Taxonomy" id="2072580"/>
    <lineage>
        <taxon>Eukaryota</taxon>
        <taxon>Metazoa</taxon>
        <taxon>Ecdysozoa</taxon>
        <taxon>Tardigrada</taxon>
        <taxon>Eutardigrada</taxon>
        <taxon>Parachela</taxon>
        <taxon>Hypsibioidea</taxon>
        <taxon>Hypsibiidae</taxon>
        <taxon>Hypsibius</taxon>
    </lineage>
</organism>
<keyword evidence="1" id="KW-0732">Signal</keyword>
<proteinExistence type="predicted"/>
<protein>
    <submittedName>
        <fullName evidence="2">Uncharacterized protein</fullName>
    </submittedName>
</protein>
<evidence type="ECO:0000256" key="1">
    <source>
        <dbReference type="SAM" id="SignalP"/>
    </source>
</evidence>
<feature type="signal peptide" evidence="1">
    <location>
        <begin position="1"/>
        <end position="24"/>
    </location>
</feature>
<dbReference type="Proteomes" id="UP000192578">
    <property type="component" value="Unassembled WGS sequence"/>
</dbReference>
<feature type="chain" id="PRO_5040778727" evidence="1">
    <location>
        <begin position="25"/>
        <end position="337"/>
    </location>
</feature>
<evidence type="ECO:0000313" key="3">
    <source>
        <dbReference type="Proteomes" id="UP000192578"/>
    </source>
</evidence>
<keyword evidence="3" id="KW-1185">Reference proteome</keyword>
<gene>
    <name evidence="2" type="ORF">BV898_16968</name>
</gene>
<comment type="caution">
    <text evidence="2">The sequence shown here is derived from an EMBL/GenBank/DDBJ whole genome shotgun (WGS) entry which is preliminary data.</text>
</comment>
<accession>A0A9X6NH26</accession>
<evidence type="ECO:0000313" key="2">
    <source>
        <dbReference type="EMBL" id="OWA52516.1"/>
    </source>
</evidence>
<reference evidence="3" key="1">
    <citation type="submission" date="2017-01" db="EMBL/GenBank/DDBJ databases">
        <title>Comparative genomics of anhydrobiosis in the tardigrade Hypsibius dujardini.</title>
        <authorList>
            <person name="Yoshida Y."/>
            <person name="Koutsovoulos G."/>
            <person name="Laetsch D."/>
            <person name="Stevens L."/>
            <person name="Kumar S."/>
            <person name="Horikawa D."/>
            <person name="Ishino K."/>
            <person name="Komine S."/>
            <person name="Tomita M."/>
            <person name="Blaxter M."/>
            <person name="Arakawa K."/>
        </authorList>
    </citation>
    <scope>NUCLEOTIDE SEQUENCE [LARGE SCALE GENOMIC DNA]</scope>
    <source>
        <strain evidence="3">Z151</strain>
    </source>
</reference>
<name>A0A9X6NH26_HYPEX</name>